<name>A0A913ZV99_PATMI</name>
<dbReference type="SMART" id="SM00131">
    <property type="entry name" value="KU"/>
    <property type="match status" value="5"/>
</dbReference>
<dbReference type="GO" id="GO:0005615">
    <property type="term" value="C:extracellular space"/>
    <property type="evidence" value="ECO:0007669"/>
    <property type="project" value="TreeGrafter"/>
</dbReference>
<evidence type="ECO:0000313" key="4">
    <source>
        <dbReference type="EnsemblMetazoa" id="XP_038055001.1"/>
    </source>
</evidence>
<dbReference type="GeneID" id="119727211"/>
<dbReference type="SUPFAM" id="SSF57362">
    <property type="entry name" value="BPTI-like"/>
    <property type="match status" value="5"/>
</dbReference>
<dbReference type="OMA" id="ECIEFIY"/>
<dbReference type="PANTHER" id="PTHR10083:SF374">
    <property type="entry name" value="BPTI_KUNITZ INHIBITOR DOMAIN-CONTAINING PROTEIN"/>
    <property type="match status" value="1"/>
</dbReference>
<feature type="domain" description="BPTI/Kunitz inhibitor" evidence="3">
    <location>
        <begin position="83"/>
        <end position="133"/>
    </location>
</feature>
<protein>
    <recommendedName>
        <fullName evidence="3">BPTI/Kunitz inhibitor domain-containing protein</fullName>
    </recommendedName>
</protein>
<dbReference type="AlphaFoldDB" id="A0A913ZV99"/>
<evidence type="ECO:0000256" key="2">
    <source>
        <dbReference type="SAM" id="SignalP"/>
    </source>
</evidence>
<feature type="domain" description="BPTI/Kunitz inhibitor" evidence="3">
    <location>
        <begin position="28"/>
        <end position="78"/>
    </location>
</feature>
<dbReference type="PRINTS" id="PR00759">
    <property type="entry name" value="BASICPTASE"/>
</dbReference>
<dbReference type="InterPro" id="IPR002223">
    <property type="entry name" value="Kunitz_BPTI"/>
</dbReference>
<dbReference type="PROSITE" id="PS50279">
    <property type="entry name" value="BPTI_KUNITZ_2"/>
    <property type="match status" value="5"/>
</dbReference>
<dbReference type="InterPro" id="IPR036880">
    <property type="entry name" value="Kunitz_BPTI_sf"/>
</dbReference>
<evidence type="ECO:0000259" key="3">
    <source>
        <dbReference type="PROSITE" id="PS50279"/>
    </source>
</evidence>
<organism evidence="4 5">
    <name type="scientific">Patiria miniata</name>
    <name type="common">Bat star</name>
    <name type="synonym">Asterina miniata</name>
    <dbReference type="NCBI Taxonomy" id="46514"/>
    <lineage>
        <taxon>Eukaryota</taxon>
        <taxon>Metazoa</taxon>
        <taxon>Echinodermata</taxon>
        <taxon>Eleutherozoa</taxon>
        <taxon>Asterozoa</taxon>
        <taxon>Asteroidea</taxon>
        <taxon>Valvatacea</taxon>
        <taxon>Valvatida</taxon>
        <taxon>Asterinidae</taxon>
        <taxon>Patiria</taxon>
    </lineage>
</organism>
<dbReference type="GO" id="GO:0004867">
    <property type="term" value="F:serine-type endopeptidase inhibitor activity"/>
    <property type="evidence" value="ECO:0007669"/>
    <property type="project" value="InterPro"/>
</dbReference>
<feature type="signal peptide" evidence="2">
    <location>
        <begin position="1"/>
        <end position="22"/>
    </location>
</feature>
<feature type="chain" id="PRO_5037917926" description="BPTI/Kunitz inhibitor domain-containing protein" evidence="2">
    <location>
        <begin position="23"/>
        <end position="300"/>
    </location>
</feature>
<feature type="domain" description="BPTI/Kunitz inhibitor" evidence="3">
    <location>
        <begin position="138"/>
        <end position="188"/>
    </location>
</feature>
<dbReference type="PROSITE" id="PS00280">
    <property type="entry name" value="BPTI_KUNITZ_1"/>
    <property type="match status" value="2"/>
</dbReference>
<keyword evidence="5" id="KW-1185">Reference proteome</keyword>
<dbReference type="RefSeq" id="XP_038055001.1">
    <property type="nucleotide sequence ID" value="XM_038199073.1"/>
</dbReference>
<sequence length="300" mass="32910">MKVYAILTFLACAGCVFQSTIAAQNPACLDPIITGPCMAYFPSFGYNQDTHSCESFIYGGCWGNANRFQTMEACRTSCEDPGCLDPIITGPCMAYFPSFGYNQDTHSCESFIYGGCLGNANRFETMEACRNSCEDPGCLDPIITGPCMAYFPSFGYNQDTQSCESFIYGGCLGNANRFETMEACRNSCEDPGCLDPIITGPCMAYFPSFGYNQDTHSCESFIYGGCWGNGNRFETMEACRTSCEDSACLDPIITGPCMAYFPSFGYNQDTQSCERFIYGGCQGNGNRFETMEACRTSCED</sequence>
<dbReference type="PANTHER" id="PTHR10083">
    <property type="entry name" value="KUNITZ-TYPE PROTEASE INHIBITOR-RELATED"/>
    <property type="match status" value="1"/>
</dbReference>
<dbReference type="InterPro" id="IPR020901">
    <property type="entry name" value="Prtase_inh_Kunz-CS"/>
</dbReference>
<dbReference type="OrthoDB" id="5950222at2759"/>
<keyword evidence="2" id="KW-0732">Signal</keyword>
<feature type="domain" description="BPTI/Kunitz inhibitor" evidence="3">
    <location>
        <begin position="193"/>
        <end position="243"/>
    </location>
</feature>
<dbReference type="Pfam" id="PF00014">
    <property type="entry name" value="Kunitz_BPTI"/>
    <property type="match status" value="5"/>
</dbReference>
<keyword evidence="1" id="KW-1015">Disulfide bond</keyword>
<dbReference type="Gene3D" id="4.10.410.10">
    <property type="entry name" value="Pancreatic trypsin inhibitor Kunitz domain"/>
    <property type="match status" value="5"/>
</dbReference>
<feature type="domain" description="BPTI/Kunitz inhibitor" evidence="3">
    <location>
        <begin position="248"/>
        <end position="298"/>
    </location>
</feature>
<evidence type="ECO:0000313" key="5">
    <source>
        <dbReference type="Proteomes" id="UP000887568"/>
    </source>
</evidence>
<dbReference type="CDD" id="cd00109">
    <property type="entry name" value="Kunitz-type"/>
    <property type="match status" value="5"/>
</dbReference>
<dbReference type="InterPro" id="IPR050098">
    <property type="entry name" value="TFPI/VKTCI-like"/>
</dbReference>
<dbReference type="Proteomes" id="UP000887568">
    <property type="component" value="Unplaced"/>
</dbReference>
<accession>A0A913ZV99</accession>
<reference evidence="4" key="1">
    <citation type="submission" date="2022-11" db="UniProtKB">
        <authorList>
            <consortium name="EnsemblMetazoa"/>
        </authorList>
    </citation>
    <scope>IDENTIFICATION</scope>
</reference>
<dbReference type="FunFam" id="4.10.410.10:FF:000020">
    <property type="entry name" value="Collagen, type VI, alpha 3"/>
    <property type="match status" value="5"/>
</dbReference>
<evidence type="ECO:0000256" key="1">
    <source>
        <dbReference type="ARBA" id="ARBA00023157"/>
    </source>
</evidence>
<dbReference type="EnsemblMetazoa" id="XM_038199073.1">
    <property type="protein sequence ID" value="XP_038055001.1"/>
    <property type="gene ID" value="LOC119727211"/>
</dbReference>
<proteinExistence type="predicted"/>